<evidence type="ECO:0000313" key="2">
    <source>
        <dbReference type="Proteomes" id="UP000825729"/>
    </source>
</evidence>
<sequence>MHRSPATHSIKVQKWVVDRDLDALLYKEPTLSLVPCPCTKQPPLQPNQLSLCFHHQNLPSCTMASQSDHHLAKIGREGFDLIDELRRNNGSSASTKSTAPRQAHVHKVVHTPTTEAVVEPPITAGVNVFSVRRFVHVSYYSQETMSHSYVRH</sequence>
<name>A0AAV7E357_ARIFI</name>
<reference evidence="1 2" key="1">
    <citation type="submission" date="2021-07" db="EMBL/GenBank/DDBJ databases">
        <title>The Aristolochia fimbriata genome: insights into angiosperm evolution, floral development and chemical biosynthesis.</title>
        <authorList>
            <person name="Jiao Y."/>
        </authorList>
    </citation>
    <scope>NUCLEOTIDE SEQUENCE [LARGE SCALE GENOMIC DNA]</scope>
    <source>
        <strain evidence="1">IBCAS-2021</strain>
        <tissue evidence="1">Leaf</tissue>
    </source>
</reference>
<keyword evidence="2" id="KW-1185">Reference proteome</keyword>
<accession>A0AAV7E357</accession>
<protein>
    <submittedName>
        <fullName evidence="1">Uncharacterized protein</fullName>
    </submittedName>
</protein>
<evidence type="ECO:0000313" key="1">
    <source>
        <dbReference type="EMBL" id="KAG9443008.1"/>
    </source>
</evidence>
<organism evidence="1 2">
    <name type="scientific">Aristolochia fimbriata</name>
    <name type="common">White veined hardy Dutchman's pipe vine</name>
    <dbReference type="NCBI Taxonomy" id="158543"/>
    <lineage>
        <taxon>Eukaryota</taxon>
        <taxon>Viridiplantae</taxon>
        <taxon>Streptophyta</taxon>
        <taxon>Embryophyta</taxon>
        <taxon>Tracheophyta</taxon>
        <taxon>Spermatophyta</taxon>
        <taxon>Magnoliopsida</taxon>
        <taxon>Magnoliidae</taxon>
        <taxon>Piperales</taxon>
        <taxon>Aristolochiaceae</taxon>
        <taxon>Aristolochia</taxon>
    </lineage>
</organism>
<proteinExistence type="predicted"/>
<dbReference type="AlphaFoldDB" id="A0AAV7E357"/>
<gene>
    <name evidence="1" type="ORF">H6P81_018862</name>
</gene>
<dbReference type="EMBL" id="JAINDJ010000007">
    <property type="protein sequence ID" value="KAG9443008.1"/>
    <property type="molecule type" value="Genomic_DNA"/>
</dbReference>
<dbReference type="Proteomes" id="UP000825729">
    <property type="component" value="Unassembled WGS sequence"/>
</dbReference>
<comment type="caution">
    <text evidence="1">The sequence shown here is derived from an EMBL/GenBank/DDBJ whole genome shotgun (WGS) entry which is preliminary data.</text>
</comment>